<keyword evidence="1" id="KW-1133">Transmembrane helix</keyword>
<evidence type="ECO:0000313" key="2">
    <source>
        <dbReference type="EMBL" id="RRT84991.1"/>
    </source>
</evidence>
<keyword evidence="1" id="KW-0812">Transmembrane</keyword>
<keyword evidence="1" id="KW-0472">Membrane</keyword>
<comment type="caution">
    <text evidence="2">The sequence shown here is derived from an EMBL/GenBank/DDBJ whole genome shotgun (WGS) entry which is preliminary data.</text>
</comment>
<reference evidence="2 3" key="1">
    <citation type="journal article" date="2014" name="Agronomy (Basel)">
        <title>A Draft Genome Sequence for Ensete ventricosum, the Drought-Tolerant Tree Against Hunger.</title>
        <authorList>
            <person name="Harrison J."/>
            <person name="Moore K.A."/>
            <person name="Paszkiewicz K."/>
            <person name="Jones T."/>
            <person name="Grant M."/>
            <person name="Ambacheew D."/>
            <person name="Muzemil S."/>
            <person name="Studholme D.J."/>
        </authorList>
    </citation>
    <scope>NUCLEOTIDE SEQUENCE [LARGE SCALE GENOMIC DNA]</scope>
</reference>
<dbReference type="AlphaFoldDB" id="A0A427B939"/>
<gene>
    <name evidence="2" type="ORF">B296_00008657</name>
</gene>
<dbReference type="EMBL" id="AMZH03000196">
    <property type="protein sequence ID" value="RRT84991.1"/>
    <property type="molecule type" value="Genomic_DNA"/>
</dbReference>
<dbReference type="Proteomes" id="UP000287651">
    <property type="component" value="Unassembled WGS sequence"/>
</dbReference>
<organism evidence="2 3">
    <name type="scientific">Ensete ventricosum</name>
    <name type="common">Abyssinian banana</name>
    <name type="synonym">Musa ensete</name>
    <dbReference type="NCBI Taxonomy" id="4639"/>
    <lineage>
        <taxon>Eukaryota</taxon>
        <taxon>Viridiplantae</taxon>
        <taxon>Streptophyta</taxon>
        <taxon>Embryophyta</taxon>
        <taxon>Tracheophyta</taxon>
        <taxon>Spermatophyta</taxon>
        <taxon>Magnoliopsida</taxon>
        <taxon>Liliopsida</taxon>
        <taxon>Zingiberales</taxon>
        <taxon>Musaceae</taxon>
        <taxon>Ensete</taxon>
    </lineage>
</organism>
<proteinExistence type="predicted"/>
<feature type="transmembrane region" description="Helical" evidence="1">
    <location>
        <begin position="36"/>
        <end position="64"/>
    </location>
</feature>
<evidence type="ECO:0000256" key="1">
    <source>
        <dbReference type="SAM" id="Phobius"/>
    </source>
</evidence>
<accession>A0A427B939</accession>
<dbReference type="Pfam" id="PF12056">
    <property type="entry name" value="DUF3537"/>
    <property type="match status" value="1"/>
</dbReference>
<name>A0A427B939_ENSVE</name>
<dbReference type="InterPro" id="IPR021924">
    <property type="entry name" value="DUF3537"/>
</dbReference>
<evidence type="ECO:0000313" key="3">
    <source>
        <dbReference type="Proteomes" id="UP000287651"/>
    </source>
</evidence>
<protein>
    <submittedName>
        <fullName evidence="2">Uncharacterized protein</fullName>
    </submittedName>
</protein>
<sequence length="67" mass="8106">MLSARSLSRSDEELRIIRSYLKLMCVDQYDVRHSMVFWSIFLLLDVFIPTASYFVLSCAFYYFIRDY</sequence>